<keyword evidence="1" id="KW-1133">Transmembrane helix</keyword>
<accession>A0ABS8Q0G2</accession>
<feature type="transmembrane region" description="Helical" evidence="1">
    <location>
        <begin position="28"/>
        <end position="50"/>
    </location>
</feature>
<reference evidence="2 3" key="1">
    <citation type="submission" date="2021-11" db="EMBL/GenBank/DDBJ databases">
        <title>Genomic of Niabella pedocola.</title>
        <authorList>
            <person name="Wu T."/>
        </authorList>
    </citation>
    <scope>NUCLEOTIDE SEQUENCE [LARGE SCALE GENOMIC DNA]</scope>
    <source>
        <strain evidence="2 3">JCM 31011</strain>
    </source>
</reference>
<keyword evidence="1" id="KW-0472">Membrane</keyword>
<feature type="transmembrane region" description="Helical" evidence="1">
    <location>
        <begin position="104"/>
        <end position="125"/>
    </location>
</feature>
<evidence type="ECO:0008006" key="4">
    <source>
        <dbReference type="Google" id="ProtNLM"/>
    </source>
</evidence>
<protein>
    <recommendedName>
        <fullName evidence="4">DUF1634 domain-containing protein</fullName>
    </recommendedName>
</protein>
<keyword evidence="3" id="KW-1185">Reference proteome</keyword>
<evidence type="ECO:0000313" key="3">
    <source>
        <dbReference type="Proteomes" id="UP001199816"/>
    </source>
</evidence>
<sequence length="134" mass="15184">MIVNQNITENLFPEAQPERPFFLRRATVLGMLGIVVLLTILLYFITLATMDEQLADLYDGAVGDSGIRKDLFLFLALGIPVLGFLISLPVSLLPYNKSRYRQKYVPFAMVAILGIQFFLMAIRLIDLFILTNKK</sequence>
<evidence type="ECO:0000256" key="1">
    <source>
        <dbReference type="SAM" id="Phobius"/>
    </source>
</evidence>
<organism evidence="2 3">
    <name type="scientific">Niabella pedocola</name>
    <dbReference type="NCBI Taxonomy" id="1752077"/>
    <lineage>
        <taxon>Bacteria</taxon>
        <taxon>Pseudomonadati</taxon>
        <taxon>Bacteroidota</taxon>
        <taxon>Chitinophagia</taxon>
        <taxon>Chitinophagales</taxon>
        <taxon>Chitinophagaceae</taxon>
        <taxon>Niabella</taxon>
    </lineage>
</organism>
<comment type="caution">
    <text evidence="2">The sequence shown here is derived from an EMBL/GenBank/DDBJ whole genome shotgun (WGS) entry which is preliminary data.</text>
</comment>
<gene>
    <name evidence="2" type="ORF">LQ567_25235</name>
</gene>
<dbReference type="RefSeq" id="WP_231008701.1">
    <property type="nucleotide sequence ID" value="NZ_JAJNEC010000008.1"/>
</dbReference>
<keyword evidence="1" id="KW-0812">Transmembrane</keyword>
<evidence type="ECO:0000313" key="2">
    <source>
        <dbReference type="EMBL" id="MCD2426113.1"/>
    </source>
</evidence>
<dbReference type="EMBL" id="JAJNEC010000008">
    <property type="protein sequence ID" value="MCD2426113.1"/>
    <property type="molecule type" value="Genomic_DNA"/>
</dbReference>
<dbReference type="Proteomes" id="UP001199816">
    <property type="component" value="Unassembled WGS sequence"/>
</dbReference>
<proteinExistence type="predicted"/>
<feature type="transmembrane region" description="Helical" evidence="1">
    <location>
        <begin position="71"/>
        <end position="92"/>
    </location>
</feature>
<name>A0ABS8Q0G2_9BACT</name>